<feature type="compositionally biased region" description="Basic and acidic residues" evidence="5">
    <location>
        <begin position="2176"/>
        <end position="2186"/>
    </location>
</feature>
<evidence type="ECO:0000313" key="7">
    <source>
        <dbReference type="EMBL" id="KAJ6645852.1"/>
    </source>
</evidence>
<feature type="compositionally biased region" description="Basic and acidic residues" evidence="5">
    <location>
        <begin position="2156"/>
        <end position="2166"/>
    </location>
</feature>
<feature type="compositionally biased region" description="Polar residues" evidence="5">
    <location>
        <begin position="2087"/>
        <end position="2098"/>
    </location>
</feature>
<name>A0A9Q0N9I7_9DIPT</name>
<feature type="compositionally biased region" description="Basic and acidic residues" evidence="5">
    <location>
        <begin position="1474"/>
        <end position="1484"/>
    </location>
</feature>
<feature type="compositionally biased region" description="Acidic residues" evidence="5">
    <location>
        <begin position="1932"/>
        <end position="1954"/>
    </location>
</feature>
<feature type="compositionally biased region" description="Polar residues" evidence="5">
    <location>
        <begin position="1649"/>
        <end position="1658"/>
    </location>
</feature>
<feature type="region of interest" description="Disordered" evidence="5">
    <location>
        <begin position="1474"/>
        <end position="1497"/>
    </location>
</feature>
<feature type="coiled-coil region" evidence="4">
    <location>
        <begin position="307"/>
        <end position="366"/>
    </location>
</feature>
<feature type="compositionally biased region" description="Basic residues" evidence="5">
    <location>
        <begin position="2248"/>
        <end position="2263"/>
    </location>
</feature>
<feature type="coiled-coil region" evidence="4">
    <location>
        <begin position="536"/>
        <end position="580"/>
    </location>
</feature>
<gene>
    <name evidence="7" type="primary">Mtor_0</name>
    <name evidence="7" type="ORF">Bhyg_01061</name>
</gene>
<proteinExistence type="predicted"/>
<dbReference type="GO" id="GO:0005643">
    <property type="term" value="C:nuclear pore"/>
    <property type="evidence" value="ECO:0007669"/>
    <property type="project" value="TreeGrafter"/>
</dbReference>
<feature type="region of interest" description="Disordered" evidence="5">
    <location>
        <begin position="1613"/>
        <end position="1682"/>
    </location>
</feature>
<feature type="compositionally biased region" description="Low complexity" evidence="5">
    <location>
        <begin position="2118"/>
        <end position="2140"/>
    </location>
</feature>
<feature type="coiled-coil region" evidence="4">
    <location>
        <begin position="420"/>
        <end position="496"/>
    </location>
</feature>
<evidence type="ECO:0000256" key="5">
    <source>
        <dbReference type="SAM" id="MobiDB-lite"/>
    </source>
</evidence>
<feature type="compositionally biased region" description="Basic and acidic residues" evidence="5">
    <location>
        <begin position="1955"/>
        <end position="1969"/>
    </location>
</feature>
<dbReference type="PANTHER" id="PTHR18898">
    <property type="entry name" value="NUCLEOPROTEIN TPR-RELATED"/>
    <property type="match status" value="1"/>
</dbReference>
<feature type="compositionally biased region" description="Basic residues" evidence="5">
    <location>
        <begin position="2273"/>
        <end position="2282"/>
    </location>
</feature>
<keyword evidence="2 4" id="KW-0175">Coiled coil</keyword>
<comment type="caution">
    <text evidence="7">The sequence shown here is derived from an EMBL/GenBank/DDBJ whole genome shotgun (WGS) entry which is preliminary data.</text>
</comment>
<dbReference type="OrthoDB" id="343070at2759"/>
<feature type="compositionally biased region" description="Polar residues" evidence="5">
    <location>
        <begin position="1710"/>
        <end position="1735"/>
    </location>
</feature>
<feature type="coiled-coil region" evidence="4">
    <location>
        <begin position="40"/>
        <end position="253"/>
    </location>
</feature>
<evidence type="ECO:0000256" key="4">
    <source>
        <dbReference type="SAM" id="Coils"/>
    </source>
</evidence>
<dbReference type="GO" id="GO:1901673">
    <property type="term" value="P:regulation of mitotic spindle assembly"/>
    <property type="evidence" value="ECO:0007669"/>
    <property type="project" value="TreeGrafter"/>
</dbReference>
<feature type="region of interest" description="Disordered" evidence="5">
    <location>
        <begin position="1751"/>
        <end position="1780"/>
    </location>
</feature>
<dbReference type="Proteomes" id="UP001151699">
    <property type="component" value="Chromosome A"/>
</dbReference>
<reference evidence="7" key="1">
    <citation type="submission" date="2022-07" db="EMBL/GenBank/DDBJ databases">
        <authorList>
            <person name="Trinca V."/>
            <person name="Uliana J.V.C."/>
            <person name="Torres T.T."/>
            <person name="Ward R.J."/>
            <person name="Monesi N."/>
        </authorList>
    </citation>
    <scope>NUCLEOTIDE SEQUENCE</scope>
    <source>
        <strain evidence="7">HSMRA1968</strain>
        <tissue evidence="7">Whole embryos</tissue>
    </source>
</reference>
<evidence type="ECO:0000256" key="1">
    <source>
        <dbReference type="ARBA" id="ARBA00004123"/>
    </source>
</evidence>
<evidence type="ECO:0000313" key="8">
    <source>
        <dbReference type="Proteomes" id="UP001151699"/>
    </source>
</evidence>
<evidence type="ECO:0000256" key="3">
    <source>
        <dbReference type="ARBA" id="ARBA00023242"/>
    </source>
</evidence>
<dbReference type="PANTHER" id="PTHR18898:SF2">
    <property type="entry name" value="NUCLEOPROTEIN TPR"/>
    <property type="match status" value="1"/>
</dbReference>
<dbReference type="Gene3D" id="1.10.287.1490">
    <property type="match status" value="2"/>
</dbReference>
<dbReference type="GO" id="GO:0006406">
    <property type="term" value="P:mRNA export from nucleus"/>
    <property type="evidence" value="ECO:0007669"/>
    <property type="project" value="TreeGrafter"/>
</dbReference>
<feature type="compositionally biased region" description="Polar residues" evidence="5">
    <location>
        <begin position="1856"/>
        <end position="1874"/>
    </location>
</feature>
<protein>
    <submittedName>
        <fullName evidence="7">Nucleoprotein TPR</fullName>
    </submittedName>
</protein>
<feature type="compositionally biased region" description="Polar residues" evidence="5">
    <location>
        <begin position="1999"/>
        <end position="2048"/>
    </location>
</feature>
<feature type="compositionally biased region" description="Acidic residues" evidence="5">
    <location>
        <begin position="1907"/>
        <end position="1925"/>
    </location>
</feature>
<dbReference type="EMBL" id="WJQU01000001">
    <property type="protein sequence ID" value="KAJ6645852.1"/>
    <property type="molecule type" value="Genomic_DNA"/>
</dbReference>
<accession>A0A9Q0N9I7</accession>
<feature type="coiled-coil region" evidence="4">
    <location>
        <begin position="1264"/>
        <end position="1452"/>
    </location>
</feature>
<feature type="compositionally biased region" description="Polar residues" evidence="5">
    <location>
        <begin position="1613"/>
        <end position="1632"/>
    </location>
</feature>
<feature type="domain" description="NUA/TPR/MLP1-2-like" evidence="6">
    <location>
        <begin position="469"/>
        <end position="561"/>
    </location>
</feature>
<organism evidence="7 8">
    <name type="scientific">Pseudolycoriella hygida</name>
    <dbReference type="NCBI Taxonomy" id="35572"/>
    <lineage>
        <taxon>Eukaryota</taxon>
        <taxon>Metazoa</taxon>
        <taxon>Ecdysozoa</taxon>
        <taxon>Arthropoda</taxon>
        <taxon>Hexapoda</taxon>
        <taxon>Insecta</taxon>
        <taxon>Pterygota</taxon>
        <taxon>Neoptera</taxon>
        <taxon>Endopterygota</taxon>
        <taxon>Diptera</taxon>
        <taxon>Nematocera</taxon>
        <taxon>Sciaroidea</taxon>
        <taxon>Sciaridae</taxon>
        <taxon>Pseudolycoriella</taxon>
    </lineage>
</organism>
<feature type="region of interest" description="Disordered" evidence="5">
    <location>
        <begin position="1710"/>
        <end position="1738"/>
    </location>
</feature>
<feature type="coiled-coil region" evidence="4">
    <location>
        <begin position="825"/>
        <end position="1065"/>
    </location>
</feature>
<feature type="coiled-coil region" evidence="4">
    <location>
        <begin position="1112"/>
        <end position="1153"/>
    </location>
</feature>
<feature type="compositionally biased region" description="Low complexity" evidence="5">
    <location>
        <begin position="1809"/>
        <end position="1830"/>
    </location>
</feature>
<comment type="subcellular location">
    <subcellularLocation>
        <location evidence="1">Nucleus</location>
    </subcellularLocation>
</comment>
<sequence length="2282" mass="258145">MDMDTSRTLTKVLGKRDIDKIPSDVLKKLEKYCETNNEQLVQIKVLYNTTQKNIEKLRKEYEKLLSTTQDTTAKKDAAQVNVTELRHQLDAANAEVARLTRQVTNEESESASYRSERNRLIDEKDQLIKTSDSKDITINRLQLDLKSLENELKSAISEKGDAIARFAEMAAKEQSLDDREKRMEKEIERLNNDIEQLTSRYDEASSELDALKSGNSTTAAQLENDLKRMTEELRVANSNVSQLNEANEILKKQCDGESVKLKEQLSESNALTEHYKRELDAKIKLCDLYKSSFDEGQSRICEINTEASKLQKVLKETTAKCVDLETKLKCLQDQHQEDVKSKDVLIEQLEKKVEEASAQLKTVEADSLEKLLEKMFPKAAACKKLLKDDVSLTEMYGLYYKALADIHRLEVDCMHSNAEVERLTIKLRNTTDEIEKQKVDHKNCLKLNEEITQQLDSVAVEQNNLRDKLNETANKLAIAEKENHQMKCTQKDLSRQICNLLNKKETIGESADQQQFKRMGLSNDTIRKELVTFDNIVELQENNQKLMVKVRELNGKIEKLEEQNVGMKSHEEKISALEKRFLCEQQTRQADEHLLAMTLKQKDRFKQLYFDAMKYMGQEALPVDSDGNAAMSIGKISTNETIDGKDQKLLEMEQTLQQKVKELKVLKEEHNEYRKEATINFDILKEEYDAMERRLIDLQSTKSQLQSQTQFEREKIKSYENDVAIYKKQIQILEERNAMYDKTIAKHETSYKNLADDARNTISQLTTAKNRCEHLEMECRRLIKSNKSLDIENKALHRQKMTESILQCNLEILKISSERSDFEGRVQLEKQLDDQVSQCTALTRKLEEEENRFRVENESLKRQKDNALMKMADEQKQCEVLQTKLSEAREQVKMKTQQIKNLSEKLQEALTPCKSDNPIAKGNKKIKDLELQVKSKVAEIEKLKSELEASATKVQSLSMQKLEWENESKALKENYEAWKVTLNAELQASRLKEANLKSQVDELQQEIRLQLSSSNLKDSNVATQSKIQAEYEEALRKISENNKELRELRLQCHNLKTNLEAVEKKYASEILKHAADVEILTSRTAELTKYHDQIHQIKLAKDEADEILKATQSEWEATSKKMIERREELEQKVESLEKQVSEFVQLLQQKNDLTTNDESLNESIGNRSFTDDEFKDYSAETVFNVAKYLKREKDIAVAKIESVNVENTRLSAELNMMSKRIDELTSQLTSTKSTASESADIISTAKYEDLQRNMQTLKVVTDTNMRMRTEKQLLENKVKELNEKVEKIEAQLQPLREQNRELNEKNRETEKENNMLRSNVEKFRVKVSELSERATKNPEDFTRLQNERENLAKMLTSEKDNQRQINEELNSLKAEKARLEQEVAGKSKHLQTATDDRKKLQDELNNFKQINIRLTLESIEMKDNILKKEEDVKAIQRELATIEEQLRDSRNKEMQIRRIAKKYKDSFFELKTKDDERENTKTSEDSSAGTSTESKQELIDKLTSLQEEINELKKENEDLKKQDENQMLAEARNRVLALTETNKQISRDYQACKSQLQTCEQSRSEHDAAIAALKSQLEAKIKELLDQEVSRHETIARLTRENENLNTRVNQLHRQLQQQGSKPSTSSATMEKSPSDPARTANVKPMATPSAQQSTTVNLRRGGDTPLASIRPMSVQNSRTAAVLPTSQTSNVVAVQGTSTGSVTTALVPPQQQVHTTGNTSTAEAMSSSPTSSHTDYMPATSSAVVAAVPPMGSTSAESTQEAESLSVNTNESSSSSTSSQAVLQQQTVALVSPRVEVAAQVVPSQQVVDQNQAASTSGSSSSFVTAMSSHHQASSSNTVTTTQAGHKRPRDTEGDSSTGVEESSASEKTSPQNKRTRLLGEQTFQGVTESGLDVEYQVPTSSQRDQEDDVVAVDSEEDDEDAMDIEAVAVEVDDNFDGDNGDTDEIESLGQDEGEGHDIDEDNARNDNNEVDVDDSSNTPNQSTSGTAARVNPGEVNESPTAQETQQIQTISSGSDAGPSSQANVRRQAQTPTSRQQPNVVSQQTYEEGTDDSIVPSTPTLYVARRADGDSVSSPHPTVPHATRFAFNNSSESTTSRPVVATPTVEASNDTIEDLSDPPGGQSSSSSQQDSQQIGSVDSNVKSKPDEQVAGTSRVADENKLKTDDGASTTISENAADRVSSEAEKAPVAVRNTVVQVEEDREAEASVLPRNTRSRRVYQRGRGMPIENQRPNPVMWHQPDNYGRYHQMPHHQQQHPHQHRGSPTRGPLARGGRGRPRRPYR</sequence>
<dbReference type="Pfam" id="PF25785">
    <property type="entry name" value="TPR"/>
    <property type="match status" value="1"/>
</dbReference>
<evidence type="ECO:0000256" key="2">
    <source>
        <dbReference type="ARBA" id="ARBA00023054"/>
    </source>
</evidence>
<feature type="coiled-coil region" evidence="4">
    <location>
        <begin position="649"/>
        <end position="785"/>
    </location>
</feature>
<keyword evidence="3" id="KW-0539">Nucleus</keyword>
<keyword evidence="8" id="KW-1185">Reference proteome</keyword>
<feature type="compositionally biased region" description="Polar residues" evidence="5">
    <location>
        <begin position="1831"/>
        <end position="1845"/>
    </location>
</feature>
<dbReference type="GO" id="GO:0017056">
    <property type="term" value="F:structural constituent of nuclear pore"/>
    <property type="evidence" value="ECO:0007669"/>
    <property type="project" value="TreeGrafter"/>
</dbReference>
<dbReference type="InterPro" id="IPR057974">
    <property type="entry name" value="NUA/TPR/MLP1-2-like_dom"/>
</dbReference>
<evidence type="ECO:0000259" key="6">
    <source>
        <dbReference type="Pfam" id="PF25785"/>
    </source>
</evidence>
<feature type="region of interest" description="Disordered" evidence="5">
    <location>
        <begin position="1809"/>
        <end position="2282"/>
    </location>
</feature>